<protein>
    <submittedName>
        <fullName evidence="2">Uncharacterized protein</fullName>
    </submittedName>
</protein>
<dbReference type="EMBL" id="NMUH01002474">
    <property type="protein sequence ID" value="MQM00196.1"/>
    <property type="molecule type" value="Genomic_DNA"/>
</dbReference>
<gene>
    <name evidence="2" type="ORF">Taro_032928</name>
</gene>
<organism evidence="2 3">
    <name type="scientific">Colocasia esculenta</name>
    <name type="common">Wild taro</name>
    <name type="synonym">Arum esculentum</name>
    <dbReference type="NCBI Taxonomy" id="4460"/>
    <lineage>
        <taxon>Eukaryota</taxon>
        <taxon>Viridiplantae</taxon>
        <taxon>Streptophyta</taxon>
        <taxon>Embryophyta</taxon>
        <taxon>Tracheophyta</taxon>
        <taxon>Spermatophyta</taxon>
        <taxon>Magnoliopsida</taxon>
        <taxon>Liliopsida</taxon>
        <taxon>Araceae</taxon>
        <taxon>Aroideae</taxon>
        <taxon>Colocasieae</taxon>
        <taxon>Colocasia</taxon>
    </lineage>
</organism>
<evidence type="ECO:0000313" key="3">
    <source>
        <dbReference type="Proteomes" id="UP000652761"/>
    </source>
</evidence>
<name>A0A843VWB3_COLES</name>
<sequence>MVGPHAPFGVLPGVATGGTLAVAFRVATGWSSCSTFGVATMPLSPSRGLVVLLGVRPFNAERDGSICRVQIRRRHPSRRNLLATGWPSPSCSEGITHVVAFRLFGFLFHLVLFRFLGPCLVCRRWPTDLLGGVSRRGAMWACATGLVSVTSQSYRFCGGCPASSLFARCSALEGLSRSEVVSVSWDPHPREPAGAGLACKGCGRHVSLLAASGGGLVVVVVTAFPHDTRASSGFCFGVLSIPKSRSGPGDVSRVRGGSACGPSTLWRSRWPCMRRVCGPPQLVVVALRYSALFARLTPPPLLPSARGSSSRELGVGRVAEAFVTLCVVSSSESSYLWIHGWRREFRSPGKGPGGRDVTVGIRAESTEICVHVAVGCSCCCVACMASVIDRRSCRSGAVVVDSPAVVLLYGGRLQASPGAVLLVAFGAFGSWHWLVVDSSEVLLEFFSVGSAGSEDCSALVSAVAMLPQGLRCATSVGLASAFWRVFPERCLGGSGGGCPRIGSSQDRPLSLLAEVLPRSALCLFQATVVLPLWFEVFHLVGLHSGESPFDRPWLGPAWPVVPFQHRVLVLERFGLCRLEPGCIVLYLGWLLVLVVAPCVVPCSLMGVGMLVPALSPVCVWRVCCQLFIGSPLCVALVSLEADGGVSCRFVCVPRCGVCDTQFLWFRVRLVSLLDREE</sequence>
<dbReference type="AlphaFoldDB" id="A0A843VWB3"/>
<reference evidence="2" key="1">
    <citation type="submission" date="2017-07" db="EMBL/GenBank/DDBJ databases">
        <title>Taro Niue Genome Assembly and Annotation.</title>
        <authorList>
            <person name="Atibalentja N."/>
            <person name="Keating K."/>
            <person name="Fields C.J."/>
        </authorList>
    </citation>
    <scope>NUCLEOTIDE SEQUENCE</scope>
    <source>
        <strain evidence="2">Niue_2</strain>
        <tissue evidence="2">Leaf</tissue>
    </source>
</reference>
<feature type="non-terminal residue" evidence="2">
    <location>
        <position position="1"/>
    </location>
</feature>
<evidence type="ECO:0000313" key="2">
    <source>
        <dbReference type="EMBL" id="MQM00196.1"/>
    </source>
</evidence>
<feature type="transmembrane region" description="Helical" evidence="1">
    <location>
        <begin position="618"/>
        <end position="639"/>
    </location>
</feature>
<comment type="caution">
    <text evidence="2">The sequence shown here is derived from an EMBL/GenBank/DDBJ whole genome shotgun (WGS) entry which is preliminary data.</text>
</comment>
<accession>A0A843VWB3</accession>
<keyword evidence="1" id="KW-0812">Transmembrane</keyword>
<evidence type="ECO:0000256" key="1">
    <source>
        <dbReference type="SAM" id="Phobius"/>
    </source>
</evidence>
<keyword evidence="1" id="KW-0472">Membrane</keyword>
<keyword evidence="3" id="KW-1185">Reference proteome</keyword>
<keyword evidence="1" id="KW-1133">Transmembrane helix</keyword>
<proteinExistence type="predicted"/>
<feature type="transmembrane region" description="Helical" evidence="1">
    <location>
        <begin position="586"/>
        <end position="611"/>
    </location>
</feature>
<dbReference type="Proteomes" id="UP000652761">
    <property type="component" value="Unassembled WGS sequence"/>
</dbReference>